<evidence type="ECO:0000256" key="1">
    <source>
        <dbReference type="ARBA" id="ARBA00022860"/>
    </source>
</evidence>
<keyword evidence="4" id="KW-1185">Reference proteome</keyword>
<dbReference type="CDD" id="cd23767">
    <property type="entry name" value="IQCD"/>
    <property type="match status" value="1"/>
</dbReference>
<evidence type="ECO:0000313" key="4">
    <source>
        <dbReference type="Proteomes" id="UP000224567"/>
    </source>
</evidence>
<dbReference type="InterPro" id="IPR004158">
    <property type="entry name" value="DUF247_pln"/>
</dbReference>
<evidence type="ECO:0000259" key="2">
    <source>
        <dbReference type="Pfam" id="PF13178"/>
    </source>
</evidence>
<dbReference type="GO" id="GO:0005516">
    <property type="term" value="F:calmodulin binding"/>
    <property type="evidence" value="ECO:0007669"/>
    <property type="project" value="UniProtKB-KW"/>
</dbReference>
<proteinExistence type="predicted"/>
<evidence type="ECO:0000313" key="3">
    <source>
        <dbReference type="EMBL" id="PHT37213.1"/>
    </source>
</evidence>
<dbReference type="InterPro" id="IPR025064">
    <property type="entry name" value="DUF4005"/>
</dbReference>
<dbReference type="Gene3D" id="1.20.5.190">
    <property type="match status" value="1"/>
</dbReference>
<dbReference type="OrthoDB" id="1849062at2759"/>
<gene>
    <name evidence="3" type="ORF">CQW23_24913</name>
</gene>
<reference evidence="3 4" key="1">
    <citation type="journal article" date="2017" name="Genome Biol.">
        <title>New reference genome sequences of hot pepper reveal the massive evolution of plant disease-resistance genes by retroduplication.</title>
        <authorList>
            <person name="Kim S."/>
            <person name="Park J."/>
            <person name="Yeom S.I."/>
            <person name="Kim Y.M."/>
            <person name="Seo E."/>
            <person name="Kim K.T."/>
            <person name="Kim M.S."/>
            <person name="Lee J.M."/>
            <person name="Cheong K."/>
            <person name="Shin H.S."/>
            <person name="Kim S.B."/>
            <person name="Han K."/>
            <person name="Lee J."/>
            <person name="Park M."/>
            <person name="Lee H.A."/>
            <person name="Lee H.Y."/>
            <person name="Lee Y."/>
            <person name="Oh S."/>
            <person name="Lee J.H."/>
            <person name="Choi E."/>
            <person name="Choi E."/>
            <person name="Lee S.E."/>
            <person name="Jeon J."/>
            <person name="Kim H."/>
            <person name="Choi G."/>
            <person name="Song H."/>
            <person name="Lee J."/>
            <person name="Lee S.C."/>
            <person name="Kwon J.K."/>
            <person name="Lee H.Y."/>
            <person name="Koo N."/>
            <person name="Hong Y."/>
            <person name="Kim R.W."/>
            <person name="Kang W.H."/>
            <person name="Huh J.H."/>
            <person name="Kang B.C."/>
            <person name="Yang T.J."/>
            <person name="Lee Y.H."/>
            <person name="Bennetzen J.L."/>
            <person name="Choi D."/>
        </authorList>
    </citation>
    <scope>NUCLEOTIDE SEQUENCE [LARGE SCALE GENOMIC DNA]</scope>
    <source>
        <strain evidence="4">cv. PBC81</strain>
    </source>
</reference>
<dbReference type="SMART" id="SM00015">
    <property type="entry name" value="IQ"/>
    <property type="match status" value="2"/>
</dbReference>
<dbReference type="Proteomes" id="UP000224567">
    <property type="component" value="Unassembled WGS sequence"/>
</dbReference>
<sequence length="845" mass="98122">MEGHTGQQEDLFADIDKKTDDQAYSDGEVASCTTDGNEIVNITVIADPILQAESMPRRGYTYSWRRRIQKVLPLLKMDEYNRHEYDPKVVSLGPYHHGKPELQLAEDFKHIALEMFVSGSSKDVAYFYNKILEVVDNARSCYVDGSTDKYNDHEFVLMMLLDACFIINHIELSTSDRYNKLRTTRHHLGMLALSTTVRDMFLLENQIPFWILKLLISLRYDKDEGEELLEMFLNFTLFGDYEQKGEMSYNHVEEPLHLLEAFRTRLVSQQSEVRNFHRTCTPQWLKRKKSISNDRVNMKSYIHSFRSVTDLKAKGIYFKPSCTHSLKDIKFKSRYFYGQLVLPTWYVSIYTKAFFLNMIAYEMCPNTVTDRAVTSYVYFMKSLIESPRDVKELREKQILFNMLGSDEEVARMYKEINTYGVNNAHIFYNVKEKIQEHYNNKAKTWIAELIHTYFRSPWTALALLAATFLLCLTFKLRKCPAITSAPEQTLSEAKEQQRKHAFAVAIATAAAAEAAVAAANAAADVIRLTNAPHEFKRKRKQAAIRIQSAYRSHLARKALGALKGLVKLQAVIRGEIVRKRLIAKLKYMLPLHQKSKTRVYQIKLPTSEDYHDNNDKKHINSPREIMKSKELKLKCKSLRTWNINLASDSEALSSKREELIDRREHLMRYSFSHRERRNEQTLRDVLTSKQNRRSCRFDQLAELEVPRKAGLFEKLRSFADSNVHLDNMNQMAQLKVRKTHRADCIEDLHSPSSLPRRSFSNVKRKSHTGVNFLPSSPIFPTYMAATESAKAKTRSMSIPRQHLRLRETLSGQHSPYNLKISSWRSSNGEMYDSPRMSRTTSRQLN</sequence>
<feature type="domain" description="DUF4005" evidence="2">
    <location>
        <begin position="761"/>
        <end position="806"/>
    </location>
</feature>
<dbReference type="STRING" id="33114.A0A2G2VW96"/>
<reference evidence="4" key="2">
    <citation type="journal article" date="2017" name="J. Anim. Genet.">
        <title>Multiple reference genome sequences of hot pepper reveal the massive evolution of plant disease resistance genes by retroduplication.</title>
        <authorList>
            <person name="Kim S."/>
            <person name="Park J."/>
            <person name="Yeom S.-I."/>
            <person name="Kim Y.-M."/>
            <person name="Seo E."/>
            <person name="Kim K.-T."/>
            <person name="Kim M.-S."/>
            <person name="Lee J.M."/>
            <person name="Cheong K."/>
            <person name="Shin H.-S."/>
            <person name="Kim S.-B."/>
            <person name="Han K."/>
            <person name="Lee J."/>
            <person name="Park M."/>
            <person name="Lee H.-A."/>
            <person name="Lee H.-Y."/>
            <person name="Lee Y."/>
            <person name="Oh S."/>
            <person name="Lee J.H."/>
            <person name="Choi E."/>
            <person name="Choi E."/>
            <person name="Lee S.E."/>
            <person name="Jeon J."/>
            <person name="Kim H."/>
            <person name="Choi G."/>
            <person name="Song H."/>
            <person name="Lee J."/>
            <person name="Lee S.-C."/>
            <person name="Kwon J.-K."/>
            <person name="Lee H.-Y."/>
            <person name="Koo N."/>
            <person name="Hong Y."/>
            <person name="Kim R.W."/>
            <person name="Kang W.-H."/>
            <person name="Huh J.H."/>
            <person name="Kang B.-C."/>
            <person name="Yang T.-J."/>
            <person name="Lee Y.-H."/>
            <person name="Bennetzen J.L."/>
            <person name="Choi D."/>
        </authorList>
    </citation>
    <scope>NUCLEOTIDE SEQUENCE [LARGE SCALE GENOMIC DNA]</scope>
    <source>
        <strain evidence="4">cv. PBC81</strain>
    </source>
</reference>
<dbReference type="PANTHER" id="PTHR31170:SF25">
    <property type="entry name" value="BNAA09G04570D PROTEIN"/>
    <property type="match status" value="1"/>
</dbReference>
<dbReference type="PANTHER" id="PTHR31170">
    <property type="entry name" value="BNAC04G53230D PROTEIN"/>
    <property type="match status" value="1"/>
</dbReference>
<dbReference type="EMBL" id="MLFT02000010">
    <property type="protein sequence ID" value="PHT37213.1"/>
    <property type="molecule type" value="Genomic_DNA"/>
</dbReference>
<name>A0A2G2VW96_CAPBA</name>
<dbReference type="Pfam" id="PF13178">
    <property type="entry name" value="DUF4005"/>
    <property type="match status" value="1"/>
</dbReference>
<dbReference type="Pfam" id="PF03140">
    <property type="entry name" value="DUF247"/>
    <property type="match status" value="1"/>
</dbReference>
<dbReference type="PROSITE" id="PS50096">
    <property type="entry name" value="IQ"/>
    <property type="match status" value="2"/>
</dbReference>
<dbReference type="InterPro" id="IPR000048">
    <property type="entry name" value="IQ_motif_EF-hand-BS"/>
</dbReference>
<protein>
    <recommendedName>
        <fullName evidence="2">DUF4005 domain-containing protein</fullName>
    </recommendedName>
</protein>
<accession>A0A2G2VW96</accession>
<dbReference type="AlphaFoldDB" id="A0A2G2VW96"/>
<comment type="caution">
    <text evidence="3">The sequence shown here is derived from an EMBL/GenBank/DDBJ whole genome shotgun (WGS) entry which is preliminary data.</text>
</comment>
<dbReference type="Pfam" id="PF00612">
    <property type="entry name" value="IQ"/>
    <property type="match status" value="1"/>
</dbReference>
<keyword evidence="1" id="KW-0112">Calmodulin-binding</keyword>
<organism evidence="3 4">
    <name type="scientific">Capsicum baccatum</name>
    <name type="common">Peruvian pepper</name>
    <dbReference type="NCBI Taxonomy" id="33114"/>
    <lineage>
        <taxon>Eukaryota</taxon>
        <taxon>Viridiplantae</taxon>
        <taxon>Streptophyta</taxon>
        <taxon>Embryophyta</taxon>
        <taxon>Tracheophyta</taxon>
        <taxon>Spermatophyta</taxon>
        <taxon>Magnoliopsida</taxon>
        <taxon>eudicotyledons</taxon>
        <taxon>Gunneridae</taxon>
        <taxon>Pentapetalae</taxon>
        <taxon>asterids</taxon>
        <taxon>lamiids</taxon>
        <taxon>Solanales</taxon>
        <taxon>Solanaceae</taxon>
        <taxon>Solanoideae</taxon>
        <taxon>Capsiceae</taxon>
        <taxon>Capsicum</taxon>
    </lineage>
</organism>